<accession>A0A3N4JFQ1</accession>
<feature type="compositionally biased region" description="Low complexity" evidence="3">
    <location>
        <begin position="202"/>
        <end position="215"/>
    </location>
</feature>
<gene>
    <name evidence="5" type="ORF">L873DRAFT_1695493</name>
</gene>
<dbReference type="Pfam" id="PF12796">
    <property type="entry name" value="Ank_2"/>
    <property type="match status" value="2"/>
</dbReference>
<keyword evidence="4" id="KW-0812">Transmembrane</keyword>
<keyword evidence="6" id="KW-1185">Reference proteome</keyword>
<dbReference type="InterPro" id="IPR002110">
    <property type="entry name" value="Ankyrin_rpt"/>
</dbReference>
<dbReference type="PANTHER" id="PTHR24198">
    <property type="entry name" value="ANKYRIN REPEAT AND PROTEIN KINASE DOMAIN-CONTAINING PROTEIN"/>
    <property type="match status" value="1"/>
</dbReference>
<keyword evidence="2" id="KW-0040">ANK repeat</keyword>
<dbReference type="PANTHER" id="PTHR24198:SF165">
    <property type="entry name" value="ANKYRIN REPEAT-CONTAINING PROTEIN-RELATED"/>
    <property type="match status" value="1"/>
</dbReference>
<evidence type="ECO:0000256" key="2">
    <source>
        <dbReference type="ARBA" id="ARBA00023043"/>
    </source>
</evidence>
<dbReference type="SUPFAM" id="SSF48403">
    <property type="entry name" value="Ankyrin repeat"/>
    <property type="match status" value="1"/>
</dbReference>
<dbReference type="InterPro" id="IPR036770">
    <property type="entry name" value="Ankyrin_rpt-contain_sf"/>
</dbReference>
<sequence>NPNIPDTNQGLTPLCWAARNCNDAVVKTLLACEDVNPNTPDTIFGRTPLCWATQKSHYAVVETLVGREDVNPNTAGIRYGRTPRLRAVAHRHADVVKIILERADIHVDTPDNKNKTPLSLALSEGHNEVAEMLQDRINGSSETADDGGHALPSLSVGQECALVMQSGSGDVGPDITGLDRQNANSSGDLDEEERILDCKETGSSSGESHPPSSEHFGPLPPSPECSLSSSPGKTDTPFHNAGSTLLVAVNQYLLISSFICLLTFLIYIFSFSLPSIFSFHK</sequence>
<keyword evidence="4" id="KW-1133">Transmembrane helix</keyword>
<dbReference type="SMART" id="SM00248">
    <property type="entry name" value="ANK"/>
    <property type="match status" value="4"/>
</dbReference>
<protein>
    <submittedName>
        <fullName evidence="5">Ankyrin</fullName>
    </submittedName>
</protein>
<feature type="non-terminal residue" evidence="5">
    <location>
        <position position="1"/>
    </location>
</feature>
<dbReference type="Gene3D" id="1.25.40.20">
    <property type="entry name" value="Ankyrin repeat-containing domain"/>
    <property type="match status" value="1"/>
</dbReference>
<evidence type="ECO:0000256" key="3">
    <source>
        <dbReference type="SAM" id="MobiDB-lite"/>
    </source>
</evidence>
<feature type="region of interest" description="Disordered" evidence="3">
    <location>
        <begin position="165"/>
        <end position="234"/>
    </location>
</feature>
<dbReference type="EMBL" id="ML120417">
    <property type="protein sequence ID" value="RPA96107.1"/>
    <property type="molecule type" value="Genomic_DNA"/>
</dbReference>
<reference evidence="5 6" key="1">
    <citation type="journal article" date="2018" name="Nat. Ecol. Evol.">
        <title>Pezizomycetes genomes reveal the molecular basis of ectomycorrhizal truffle lifestyle.</title>
        <authorList>
            <person name="Murat C."/>
            <person name="Payen T."/>
            <person name="Noel B."/>
            <person name="Kuo A."/>
            <person name="Morin E."/>
            <person name="Chen J."/>
            <person name="Kohler A."/>
            <person name="Krizsan K."/>
            <person name="Balestrini R."/>
            <person name="Da Silva C."/>
            <person name="Montanini B."/>
            <person name="Hainaut M."/>
            <person name="Levati E."/>
            <person name="Barry K.W."/>
            <person name="Belfiori B."/>
            <person name="Cichocki N."/>
            <person name="Clum A."/>
            <person name="Dockter R.B."/>
            <person name="Fauchery L."/>
            <person name="Guy J."/>
            <person name="Iotti M."/>
            <person name="Le Tacon F."/>
            <person name="Lindquist E.A."/>
            <person name="Lipzen A."/>
            <person name="Malagnac F."/>
            <person name="Mello A."/>
            <person name="Molinier V."/>
            <person name="Miyauchi S."/>
            <person name="Poulain J."/>
            <person name="Riccioni C."/>
            <person name="Rubini A."/>
            <person name="Sitrit Y."/>
            <person name="Splivallo R."/>
            <person name="Traeger S."/>
            <person name="Wang M."/>
            <person name="Zifcakova L."/>
            <person name="Wipf D."/>
            <person name="Zambonelli A."/>
            <person name="Paolocci F."/>
            <person name="Nowrousian M."/>
            <person name="Ottonello S."/>
            <person name="Baldrian P."/>
            <person name="Spatafora J.W."/>
            <person name="Henrissat B."/>
            <person name="Nagy L.G."/>
            <person name="Aury J.M."/>
            <person name="Wincker P."/>
            <person name="Grigoriev I.V."/>
            <person name="Bonfante P."/>
            <person name="Martin F.M."/>
        </authorList>
    </citation>
    <scope>NUCLEOTIDE SEQUENCE [LARGE SCALE GENOMIC DNA]</scope>
    <source>
        <strain evidence="5 6">120613-1</strain>
    </source>
</reference>
<feature type="transmembrane region" description="Helical" evidence="4">
    <location>
        <begin position="252"/>
        <end position="277"/>
    </location>
</feature>
<evidence type="ECO:0000313" key="6">
    <source>
        <dbReference type="Proteomes" id="UP000276215"/>
    </source>
</evidence>
<organism evidence="5 6">
    <name type="scientific">Choiromyces venosus 120613-1</name>
    <dbReference type="NCBI Taxonomy" id="1336337"/>
    <lineage>
        <taxon>Eukaryota</taxon>
        <taxon>Fungi</taxon>
        <taxon>Dikarya</taxon>
        <taxon>Ascomycota</taxon>
        <taxon>Pezizomycotina</taxon>
        <taxon>Pezizomycetes</taxon>
        <taxon>Pezizales</taxon>
        <taxon>Tuberaceae</taxon>
        <taxon>Choiromyces</taxon>
    </lineage>
</organism>
<keyword evidence="1" id="KW-0677">Repeat</keyword>
<dbReference type="AlphaFoldDB" id="A0A3N4JFQ1"/>
<dbReference type="Proteomes" id="UP000276215">
    <property type="component" value="Unassembled WGS sequence"/>
</dbReference>
<evidence type="ECO:0000256" key="4">
    <source>
        <dbReference type="SAM" id="Phobius"/>
    </source>
</evidence>
<dbReference type="STRING" id="1336337.A0A3N4JFQ1"/>
<proteinExistence type="predicted"/>
<keyword evidence="4" id="KW-0472">Membrane</keyword>
<evidence type="ECO:0000256" key="1">
    <source>
        <dbReference type="ARBA" id="ARBA00022737"/>
    </source>
</evidence>
<name>A0A3N4JFQ1_9PEZI</name>
<evidence type="ECO:0000313" key="5">
    <source>
        <dbReference type="EMBL" id="RPA96107.1"/>
    </source>
</evidence>